<accession>A0A1H2G1K4</accession>
<keyword evidence="2" id="KW-1185">Reference proteome</keyword>
<reference evidence="2" key="1">
    <citation type="submission" date="2016-10" db="EMBL/GenBank/DDBJ databases">
        <authorList>
            <person name="Varghese N."/>
            <person name="Submissions S."/>
        </authorList>
    </citation>
    <scope>NUCLEOTIDE SEQUENCE [LARGE SCALE GENOMIC DNA]</scope>
    <source>
        <strain evidence="2">Nm10</strain>
    </source>
</reference>
<dbReference type="RefSeq" id="WP_143023486.1">
    <property type="nucleotide sequence ID" value="NZ_FNLN01000027.1"/>
</dbReference>
<evidence type="ECO:0000313" key="2">
    <source>
        <dbReference type="Proteomes" id="UP000182882"/>
    </source>
</evidence>
<name>A0A1H2G1K4_9PROT</name>
<evidence type="ECO:0008006" key="3">
    <source>
        <dbReference type="Google" id="ProtNLM"/>
    </source>
</evidence>
<protein>
    <recommendedName>
        <fullName evidence="3">DUF2281 domain-containing protein</fullName>
    </recommendedName>
</protein>
<dbReference type="EMBL" id="FNLN01000027">
    <property type="protein sequence ID" value="SDU13504.1"/>
    <property type="molecule type" value="Genomic_DNA"/>
</dbReference>
<dbReference type="Proteomes" id="UP000182882">
    <property type="component" value="Unassembled WGS sequence"/>
</dbReference>
<evidence type="ECO:0000313" key="1">
    <source>
        <dbReference type="EMBL" id="SDU13504.1"/>
    </source>
</evidence>
<organism evidence="1 2">
    <name type="scientific">Nitrosomonas ureae</name>
    <dbReference type="NCBI Taxonomy" id="44577"/>
    <lineage>
        <taxon>Bacteria</taxon>
        <taxon>Pseudomonadati</taxon>
        <taxon>Pseudomonadota</taxon>
        <taxon>Betaproteobacteria</taxon>
        <taxon>Nitrosomonadales</taxon>
        <taxon>Nitrosomonadaceae</taxon>
        <taxon>Nitrosomonas</taxon>
    </lineage>
</organism>
<dbReference type="AlphaFoldDB" id="A0A1H2G1K4"/>
<proteinExistence type="predicted"/>
<gene>
    <name evidence="1" type="ORF">SAMN05216406_1279</name>
</gene>
<sequence length="29" mass="3272">MPTLDLSTLPASVQQALLDFYEFLQQKAC</sequence>